<organism evidence="2 3">
    <name type="scientific">Pricia antarctica</name>
    <dbReference type="NCBI Taxonomy" id="641691"/>
    <lineage>
        <taxon>Bacteria</taxon>
        <taxon>Pseudomonadati</taxon>
        <taxon>Bacteroidota</taxon>
        <taxon>Flavobacteriia</taxon>
        <taxon>Flavobacteriales</taxon>
        <taxon>Flavobacteriaceae</taxon>
        <taxon>Pricia</taxon>
    </lineage>
</organism>
<evidence type="ECO:0000256" key="1">
    <source>
        <dbReference type="SAM" id="Phobius"/>
    </source>
</evidence>
<reference evidence="2 3" key="1">
    <citation type="submission" date="2016-10" db="EMBL/GenBank/DDBJ databases">
        <authorList>
            <person name="de Groot N.N."/>
        </authorList>
    </citation>
    <scope>NUCLEOTIDE SEQUENCE [LARGE SCALE GENOMIC DNA]</scope>
    <source>
        <strain evidence="2 3">DSM 23421</strain>
    </source>
</reference>
<dbReference type="AlphaFoldDB" id="A0A1G7G8C5"/>
<protein>
    <submittedName>
        <fullName evidence="2">Uncharacterized protein</fullName>
    </submittedName>
</protein>
<keyword evidence="3" id="KW-1185">Reference proteome</keyword>
<keyword evidence="1" id="KW-0812">Transmembrane</keyword>
<keyword evidence="1" id="KW-0472">Membrane</keyword>
<feature type="transmembrane region" description="Helical" evidence="1">
    <location>
        <begin position="37"/>
        <end position="61"/>
    </location>
</feature>
<proteinExistence type="predicted"/>
<gene>
    <name evidence="2" type="ORF">SAMN05421636_10815</name>
</gene>
<evidence type="ECO:0000313" key="3">
    <source>
        <dbReference type="Proteomes" id="UP000199109"/>
    </source>
</evidence>
<dbReference type="EMBL" id="FNAO01000008">
    <property type="protein sequence ID" value="SDE84347.1"/>
    <property type="molecule type" value="Genomic_DNA"/>
</dbReference>
<accession>A0A1G7G8C5</accession>
<feature type="transmembrane region" description="Helical" evidence="1">
    <location>
        <begin position="7"/>
        <end position="25"/>
    </location>
</feature>
<evidence type="ECO:0000313" key="2">
    <source>
        <dbReference type="EMBL" id="SDE84347.1"/>
    </source>
</evidence>
<name>A0A1G7G8C5_9FLAO</name>
<dbReference type="Proteomes" id="UP000199109">
    <property type="component" value="Unassembled WGS sequence"/>
</dbReference>
<sequence length="74" mass="9074">MKYFTRIIIFNLWIGSWMPFLWIAIKLSTINNYQIEWYIMAGFYVVALIFFALGWGSTIFLHKVKQHDWFKYLE</sequence>
<dbReference type="STRING" id="641691.SAMN05421636_10815"/>
<keyword evidence="1" id="KW-1133">Transmembrane helix</keyword>